<keyword evidence="1" id="KW-0732">Signal</keyword>
<dbReference type="AlphaFoldDB" id="I3CBJ6"/>
<dbReference type="STRING" id="395493.BegalDRAFT_0063"/>
<accession>I3CBJ6</accession>
<protein>
    <submittedName>
        <fullName evidence="2">Uncharacterized protein</fullName>
    </submittedName>
</protein>
<sequence length="218" mass="25056">MTLRITAFILSLTFVFYSSYSQAEETYSKANQLLFFSNHLAQTPAASKLTYQFTKAGSAEVGFSDTIVLQVSAGKTGKNVHVDYFTQDRRQFFPDMEEVTGNPMLLIFLQRSVQELQRLAPIGHWRYFQNQVKTALEEKATIQAIQFTYQDKMVNGQEITIYPFKDDSKFDAYPVYQQTRYQFILSTDIKGELYQLSWQTPATNEPPLLSETLTLTAE</sequence>
<dbReference type="OrthoDB" id="5801444at2"/>
<feature type="signal peptide" evidence="1">
    <location>
        <begin position="1"/>
        <end position="23"/>
    </location>
</feature>
<dbReference type="HOGENOM" id="CLU_097827_0_0_6"/>
<keyword evidence="3" id="KW-1185">Reference proteome</keyword>
<dbReference type="EMBL" id="JH600070">
    <property type="protein sequence ID" value="EIJ40989.1"/>
    <property type="molecule type" value="Genomic_DNA"/>
</dbReference>
<evidence type="ECO:0000313" key="3">
    <source>
        <dbReference type="Proteomes" id="UP000005744"/>
    </source>
</evidence>
<dbReference type="RefSeq" id="WP_002682504.1">
    <property type="nucleotide sequence ID" value="NZ_JH600070.1"/>
</dbReference>
<evidence type="ECO:0000256" key="1">
    <source>
        <dbReference type="SAM" id="SignalP"/>
    </source>
</evidence>
<proteinExistence type="predicted"/>
<dbReference type="eggNOG" id="ENOG5032R98">
    <property type="taxonomic scope" value="Bacteria"/>
</dbReference>
<reference evidence="2 3" key="1">
    <citation type="submission" date="2011-11" db="EMBL/GenBank/DDBJ databases">
        <title>Improved High-Quality Draft sequence of Beggiatoa alba B18lD.</title>
        <authorList>
            <consortium name="US DOE Joint Genome Institute"/>
            <person name="Lucas S."/>
            <person name="Han J."/>
            <person name="Lapidus A."/>
            <person name="Cheng J.-F."/>
            <person name="Goodwin L."/>
            <person name="Pitluck S."/>
            <person name="Peters L."/>
            <person name="Mikhailova N."/>
            <person name="Held B."/>
            <person name="Detter J.C."/>
            <person name="Han C."/>
            <person name="Tapia R."/>
            <person name="Land M."/>
            <person name="Hauser L."/>
            <person name="Kyrpides N."/>
            <person name="Ivanova N."/>
            <person name="Pagani I."/>
            <person name="Samuel K."/>
            <person name="Teske A."/>
            <person name="Mueller J."/>
            <person name="Woyke T."/>
        </authorList>
    </citation>
    <scope>NUCLEOTIDE SEQUENCE [LARGE SCALE GENOMIC DNA]</scope>
    <source>
        <strain evidence="2 3">B18LD</strain>
    </source>
</reference>
<feature type="chain" id="PRO_5003668587" evidence="1">
    <location>
        <begin position="24"/>
        <end position="218"/>
    </location>
</feature>
<organism evidence="2 3">
    <name type="scientific">Beggiatoa alba B18LD</name>
    <dbReference type="NCBI Taxonomy" id="395493"/>
    <lineage>
        <taxon>Bacteria</taxon>
        <taxon>Pseudomonadati</taxon>
        <taxon>Pseudomonadota</taxon>
        <taxon>Gammaproteobacteria</taxon>
        <taxon>Thiotrichales</taxon>
        <taxon>Thiotrichaceae</taxon>
        <taxon>Beggiatoa</taxon>
    </lineage>
</organism>
<dbReference type="Proteomes" id="UP000005744">
    <property type="component" value="Unassembled WGS sequence"/>
</dbReference>
<evidence type="ECO:0000313" key="2">
    <source>
        <dbReference type="EMBL" id="EIJ40989.1"/>
    </source>
</evidence>
<gene>
    <name evidence="2" type="ORF">BegalDRAFT_0063</name>
</gene>
<name>I3CBJ6_9GAMM</name>